<keyword evidence="2" id="KW-1185">Reference proteome</keyword>
<proteinExistence type="predicted"/>
<dbReference type="Proteomes" id="UP001732700">
    <property type="component" value="Chromosome 1D"/>
</dbReference>
<protein>
    <submittedName>
        <fullName evidence="1">Uncharacterized protein</fullName>
    </submittedName>
</protein>
<dbReference type="EnsemblPlants" id="AVESA.00010b.r2.1DG0168960.1">
    <property type="protein sequence ID" value="AVESA.00010b.r2.1DG0168960.1.CDS"/>
    <property type="gene ID" value="AVESA.00010b.r2.1DG0168960"/>
</dbReference>
<evidence type="ECO:0000313" key="1">
    <source>
        <dbReference type="EnsemblPlants" id="AVESA.00010b.r2.1DG0168960.1.CDS"/>
    </source>
</evidence>
<sequence length="198" mass="20862">MASSSSTIVTFLAVLCVAAVSTGVTASRAPAAAPFSGSFFQEACESAGVDAALCVGPLSPDTVARSPADTSRLARALVVKAKQNASETAAHLPRPYGSGNLEDKPVELQRCYQGCKKRYEAAVVYLGDAAVALEQSKPDDAKLLLGTAQAQVKLCQRGCPAVPPQWDLIDRNRKVERLCNVATAVARMLPRQTRLSAM</sequence>
<evidence type="ECO:0000313" key="2">
    <source>
        <dbReference type="Proteomes" id="UP001732700"/>
    </source>
</evidence>
<organism evidence="1 2">
    <name type="scientific">Avena sativa</name>
    <name type="common">Oat</name>
    <dbReference type="NCBI Taxonomy" id="4498"/>
    <lineage>
        <taxon>Eukaryota</taxon>
        <taxon>Viridiplantae</taxon>
        <taxon>Streptophyta</taxon>
        <taxon>Embryophyta</taxon>
        <taxon>Tracheophyta</taxon>
        <taxon>Spermatophyta</taxon>
        <taxon>Magnoliopsida</taxon>
        <taxon>Liliopsida</taxon>
        <taxon>Poales</taxon>
        <taxon>Poaceae</taxon>
        <taxon>BOP clade</taxon>
        <taxon>Pooideae</taxon>
        <taxon>Poodae</taxon>
        <taxon>Poeae</taxon>
        <taxon>Poeae Chloroplast Group 1 (Aveneae type)</taxon>
        <taxon>Aveninae</taxon>
        <taxon>Avena</taxon>
    </lineage>
</organism>
<reference evidence="1" key="1">
    <citation type="submission" date="2021-05" db="EMBL/GenBank/DDBJ databases">
        <authorList>
            <person name="Scholz U."/>
            <person name="Mascher M."/>
            <person name="Fiebig A."/>
        </authorList>
    </citation>
    <scope>NUCLEOTIDE SEQUENCE [LARGE SCALE GENOMIC DNA]</scope>
</reference>
<accession>A0ACD5U2G6</accession>
<reference evidence="1" key="2">
    <citation type="submission" date="2025-09" db="UniProtKB">
        <authorList>
            <consortium name="EnsemblPlants"/>
        </authorList>
    </citation>
    <scope>IDENTIFICATION</scope>
</reference>
<name>A0ACD5U2G6_AVESA</name>